<dbReference type="PANTHER" id="PTHR39321:SF3">
    <property type="entry name" value="PHOSPHOPANTETHEINE ADENYLYLTRANSFERASE"/>
    <property type="match status" value="1"/>
</dbReference>
<evidence type="ECO:0000256" key="6">
    <source>
        <dbReference type="ARBA" id="ARBA00022695"/>
    </source>
</evidence>
<dbReference type="CDD" id="cd02165">
    <property type="entry name" value="NMNAT"/>
    <property type="match status" value="1"/>
</dbReference>
<dbReference type="GO" id="GO:0004515">
    <property type="term" value="F:nicotinate-nucleotide adenylyltransferase activity"/>
    <property type="evidence" value="ECO:0007669"/>
    <property type="project" value="UniProtKB-UniRule"/>
</dbReference>
<dbReference type="EC" id="2.7.7.18" evidence="11"/>
<dbReference type="RefSeq" id="WP_296949951.1">
    <property type="nucleotide sequence ID" value="NZ_LT599021.1"/>
</dbReference>
<dbReference type="GO" id="GO:0009435">
    <property type="term" value="P:NAD+ biosynthetic process"/>
    <property type="evidence" value="ECO:0007669"/>
    <property type="project" value="UniProtKB-UniRule"/>
</dbReference>
<dbReference type="Pfam" id="PF01467">
    <property type="entry name" value="CTP_transf_like"/>
    <property type="match status" value="1"/>
</dbReference>
<keyword evidence="6 11" id="KW-0548">Nucleotidyltransferase</keyword>
<accession>A0A212JU36</accession>
<reference evidence="13" key="1">
    <citation type="submission" date="2016-04" db="EMBL/GenBank/DDBJ databases">
        <authorList>
            <person name="Evans L.H."/>
            <person name="Alamgir A."/>
            <person name="Owens N."/>
            <person name="Weber N.D."/>
            <person name="Virtaneva K."/>
            <person name="Barbian K."/>
            <person name="Babar A."/>
            <person name="Rosenke K."/>
        </authorList>
    </citation>
    <scope>NUCLEOTIDE SEQUENCE</scope>
    <source>
        <strain evidence="13">86-2</strain>
    </source>
</reference>
<keyword evidence="5 11" id="KW-0808">Transferase</keyword>
<dbReference type="InterPro" id="IPR014729">
    <property type="entry name" value="Rossmann-like_a/b/a_fold"/>
</dbReference>
<dbReference type="InterPro" id="IPR004821">
    <property type="entry name" value="Cyt_trans-like"/>
</dbReference>
<proteinExistence type="inferred from homology"/>
<gene>
    <name evidence="11 13" type="primary">nadD</name>
    <name evidence="13" type="ORF">KL86DYS2_12349</name>
</gene>
<evidence type="ECO:0000256" key="3">
    <source>
        <dbReference type="ARBA" id="ARBA00009014"/>
    </source>
</evidence>
<evidence type="ECO:0000256" key="8">
    <source>
        <dbReference type="ARBA" id="ARBA00022840"/>
    </source>
</evidence>
<dbReference type="NCBIfam" id="TIGR00482">
    <property type="entry name" value="nicotinate (nicotinamide) nucleotide adenylyltransferase"/>
    <property type="match status" value="1"/>
</dbReference>
<evidence type="ECO:0000256" key="2">
    <source>
        <dbReference type="ARBA" id="ARBA00005019"/>
    </source>
</evidence>
<evidence type="ECO:0000256" key="10">
    <source>
        <dbReference type="ARBA" id="ARBA00048721"/>
    </source>
</evidence>
<keyword evidence="4 11" id="KW-0662">Pyridine nucleotide biosynthesis</keyword>
<evidence type="ECO:0000259" key="12">
    <source>
        <dbReference type="Pfam" id="PF01467"/>
    </source>
</evidence>
<organism evidence="13">
    <name type="scientific">uncultured Dysgonomonas sp</name>
    <dbReference type="NCBI Taxonomy" id="206096"/>
    <lineage>
        <taxon>Bacteria</taxon>
        <taxon>Pseudomonadati</taxon>
        <taxon>Bacteroidota</taxon>
        <taxon>Bacteroidia</taxon>
        <taxon>Bacteroidales</taxon>
        <taxon>Dysgonomonadaceae</taxon>
        <taxon>Dysgonomonas</taxon>
        <taxon>environmental samples</taxon>
    </lineage>
</organism>
<feature type="domain" description="Cytidyltransferase-like" evidence="12">
    <location>
        <begin position="5"/>
        <end position="164"/>
    </location>
</feature>
<dbReference type="SUPFAM" id="SSF52374">
    <property type="entry name" value="Nucleotidylyl transferase"/>
    <property type="match status" value="1"/>
</dbReference>
<dbReference type="Gene3D" id="3.40.50.620">
    <property type="entry name" value="HUPs"/>
    <property type="match status" value="1"/>
</dbReference>
<evidence type="ECO:0000256" key="5">
    <source>
        <dbReference type="ARBA" id="ARBA00022679"/>
    </source>
</evidence>
<dbReference type="InterPro" id="IPR005248">
    <property type="entry name" value="NadD/NMNAT"/>
</dbReference>
<keyword evidence="9 11" id="KW-0520">NAD</keyword>
<dbReference type="AlphaFoldDB" id="A0A212JU36"/>
<dbReference type="UniPathway" id="UPA00253">
    <property type="reaction ID" value="UER00332"/>
</dbReference>
<protein>
    <recommendedName>
        <fullName evidence="11">Probable nicotinate-nucleotide adenylyltransferase</fullName>
        <ecNumber evidence="11">2.7.7.18</ecNumber>
    </recommendedName>
    <alternativeName>
        <fullName evidence="11">Deamido-NAD(+) diphosphorylase</fullName>
    </alternativeName>
    <alternativeName>
        <fullName evidence="11">Deamido-NAD(+) pyrophosphorylase</fullName>
    </alternativeName>
    <alternativeName>
        <fullName evidence="11">Nicotinate mononucleotide adenylyltransferase</fullName>
        <shortName evidence="11">NaMN adenylyltransferase</shortName>
    </alternativeName>
</protein>
<evidence type="ECO:0000256" key="1">
    <source>
        <dbReference type="ARBA" id="ARBA00002324"/>
    </source>
</evidence>
<comment type="function">
    <text evidence="1 11">Catalyzes the reversible adenylation of nicotinate mononucleotide (NaMN) to nicotinic acid adenine dinucleotide (NaAD).</text>
</comment>
<evidence type="ECO:0000256" key="4">
    <source>
        <dbReference type="ARBA" id="ARBA00022642"/>
    </source>
</evidence>
<keyword evidence="7 11" id="KW-0547">Nucleotide-binding</keyword>
<dbReference type="HAMAP" id="MF_00244">
    <property type="entry name" value="NaMN_adenylyltr"/>
    <property type="match status" value="1"/>
</dbReference>
<evidence type="ECO:0000256" key="9">
    <source>
        <dbReference type="ARBA" id="ARBA00023027"/>
    </source>
</evidence>
<keyword evidence="8 11" id="KW-0067">ATP-binding</keyword>
<dbReference type="EMBL" id="FLUL01000001">
    <property type="protein sequence ID" value="SBW02950.1"/>
    <property type="molecule type" value="Genomic_DNA"/>
</dbReference>
<dbReference type="PANTHER" id="PTHR39321">
    <property type="entry name" value="NICOTINATE-NUCLEOTIDE ADENYLYLTRANSFERASE-RELATED"/>
    <property type="match status" value="1"/>
</dbReference>
<sequence length="197" mass="22975">MKIGIFSGSFNPIHVGHLILANYIVEYTDVEEVWLLVSPLNPLKSEDDLSDKYVRLEMTKLALEGYPQIKASDFEFDLPKPSYTINTLDALKVKYPEHDFTLVIGADNWAIFESWHETDKILENYKLKIYPRLGFRIKIPDRLKQKVEALDSPIIEVSSTFIREGIEIGKNMRPFLTENVYDYIIEKGLYKHYKNEL</sequence>
<dbReference type="GO" id="GO:0005524">
    <property type="term" value="F:ATP binding"/>
    <property type="evidence" value="ECO:0007669"/>
    <property type="project" value="UniProtKB-KW"/>
</dbReference>
<evidence type="ECO:0000256" key="7">
    <source>
        <dbReference type="ARBA" id="ARBA00022741"/>
    </source>
</evidence>
<comment type="pathway">
    <text evidence="2 11">Cofactor biosynthesis; NAD(+) biosynthesis; deamido-NAD(+) from nicotinate D-ribonucleotide: step 1/1.</text>
</comment>
<evidence type="ECO:0000256" key="11">
    <source>
        <dbReference type="HAMAP-Rule" id="MF_00244"/>
    </source>
</evidence>
<evidence type="ECO:0000313" key="13">
    <source>
        <dbReference type="EMBL" id="SBW02950.1"/>
    </source>
</evidence>
<comment type="similarity">
    <text evidence="3 11">Belongs to the NadD family.</text>
</comment>
<name>A0A212JU36_9BACT</name>
<comment type="catalytic activity">
    <reaction evidence="10 11">
        <text>nicotinate beta-D-ribonucleotide + ATP + H(+) = deamido-NAD(+) + diphosphate</text>
        <dbReference type="Rhea" id="RHEA:22860"/>
        <dbReference type="ChEBI" id="CHEBI:15378"/>
        <dbReference type="ChEBI" id="CHEBI:30616"/>
        <dbReference type="ChEBI" id="CHEBI:33019"/>
        <dbReference type="ChEBI" id="CHEBI:57502"/>
        <dbReference type="ChEBI" id="CHEBI:58437"/>
        <dbReference type="EC" id="2.7.7.18"/>
    </reaction>
</comment>